<organism evidence="10">
    <name type="scientific">Echinostoma caproni</name>
    <dbReference type="NCBI Taxonomy" id="27848"/>
    <lineage>
        <taxon>Eukaryota</taxon>
        <taxon>Metazoa</taxon>
        <taxon>Spiralia</taxon>
        <taxon>Lophotrochozoa</taxon>
        <taxon>Platyhelminthes</taxon>
        <taxon>Trematoda</taxon>
        <taxon>Digenea</taxon>
        <taxon>Plagiorchiida</taxon>
        <taxon>Echinostomata</taxon>
        <taxon>Echinostomatoidea</taxon>
        <taxon>Echinostomatidae</taxon>
        <taxon>Echinostoma</taxon>
    </lineage>
</organism>
<dbReference type="Proteomes" id="UP000272942">
    <property type="component" value="Unassembled WGS sequence"/>
</dbReference>
<evidence type="ECO:0000313" key="10">
    <source>
        <dbReference type="WBParaSite" id="ECPE_0001076301-mRNA-1"/>
    </source>
</evidence>
<accession>A0A183AUU5</accession>
<evidence type="ECO:0000256" key="5">
    <source>
        <dbReference type="ARBA" id="ARBA00023136"/>
    </source>
</evidence>
<dbReference type="PRINTS" id="PR00449">
    <property type="entry name" value="RASTRNSFRMNG"/>
</dbReference>
<evidence type="ECO:0000256" key="4">
    <source>
        <dbReference type="ARBA" id="ARBA00023134"/>
    </source>
</evidence>
<evidence type="ECO:0000256" key="3">
    <source>
        <dbReference type="ARBA" id="ARBA00022481"/>
    </source>
</evidence>
<dbReference type="EMBL" id="UZAN01049578">
    <property type="protein sequence ID" value="VDP87534.1"/>
    <property type="molecule type" value="Genomic_DNA"/>
</dbReference>
<gene>
    <name evidence="8" type="ORF">ECPE_LOCUS10730</name>
</gene>
<evidence type="ECO:0000256" key="1">
    <source>
        <dbReference type="ARBA" id="ARBA00004193"/>
    </source>
</evidence>
<evidence type="ECO:0000256" key="6">
    <source>
        <dbReference type="ARBA" id="ARBA00023288"/>
    </source>
</evidence>
<dbReference type="AlphaFoldDB" id="A0A183AUU5"/>
<evidence type="ECO:0000256" key="2">
    <source>
        <dbReference type="ARBA" id="ARBA00022475"/>
    </source>
</evidence>
<dbReference type="PANTHER" id="PTHR46149">
    <property type="entry name" value="MIP08469P"/>
    <property type="match status" value="1"/>
</dbReference>
<dbReference type="SMART" id="SM00173">
    <property type="entry name" value="RAS"/>
    <property type="match status" value="1"/>
</dbReference>
<dbReference type="NCBIfam" id="TIGR00231">
    <property type="entry name" value="small_GTP"/>
    <property type="match status" value="1"/>
</dbReference>
<reference evidence="8 9" key="2">
    <citation type="submission" date="2018-11" db="EMBL/GenBank/DDBJ databases">
        <authorList>
            <consortium name="Pathogen Informatics"/>
        </authorList>
    </citation>
    <scope>NUCLEOTIDE SEQUENCE [LARGE SCALE GENOMIC DNA]</scope>
    <source>
        <strain evidence="8 9">Egypt</strain>
    </source>
</reference>
<protein>
    <submittedName>
        <fullName evidence="10">GTP-binding protein Di-Ras2</fullName>
    </submittedName>
</protein>
<evidence type="ECO:0000313" key="8">
    <source>
        <dbReference type="EMBL" id="VDP87534.1"/>
    </source>
</evidence>
<keyword evidence="3" id="KW-0488">Methylation</keyword>
<dbReference type="OrthoDB" id="265044at2759"/>
<dbReference type="GO" id="GO:0005525">
    <property type="term" value="F:GTP binding"/>
    <property type="evidence" value="ECO:0007669"/>
    <property type="project" value="UniProtKB-KW"/>
</dbReference>
<keyword evidence="2" id="KW-1003">Cell membrane</keyword>
<dbReference type="Gene3D" id="3.40.50.300">
    <property type="entry name" value="P-loop containing nucleotide triphosphate hydrolases"/>
    <property type="match status" value="1"/>
</dbReference>
<dbReference type="InterPro" id="IPR005225">
    <property type="entry name" value="Small_GTP-bd"/>
</dbReference>
<dbReference type="GO" id="GO:0005886">
    <property type="term" value="C:plasma membrane"/>
    <property type="evidence" value="ECO:0007669"/>
    <property type="project" value="UniProtKB-SubCell"/>
</dbReference>
<dbReference type="PROSITE" id="PS51421">
    <property type="entry name" value="RAS"/>
    <property type="match status" value="1"/>
</dbReference>
<name>A0A183AUU5_9TREM</name>
<comment type="subcellular location">
    <subcellularLocation>
        <location evidence="1">Cell membrane</location>
        <topology evidence="1">Lipid-anchor</topology>
    </subcellularLocation>
</comment>
<keyword evidence="9" id="KW-1185">Reference proteome</keyword>
<proteinExistence type="inferred from homology"/>
<dbReference type="WBParaSite" id="ECPE_0001076301-mRNA-1">
    <property type="protein sequence ID" value="ECPE_0001076301-mRNA-1"/>
    <property type="gene ID" value="ECPE_0001076301"/>
</dbReference>
<dbReference type="GO" id="GO:0003924">
    <property type="term" value="F:GTPase activity"/>
    <property type="evidence" value="ECO:0007669"/>
    <property type="project" value="InterPro"/>
</dbReference>
<evidence type="ECO:0000256" key="7">
    <source>
        <dbReference type="ARBA" id="ARBA00038061"/>
    </source>
</evidence>
<dbReference type="Pfam" id="PF00071">
    <property type="entry name" value="Ras"/>
    <property type="match status" value="1"/>
</dbReference>
<dbReference type="PANTHER" id="PTHR46149:SF7">
    <property type="entry name" value="GTP-BINDING PROTEIN DI-RAS2"/>
    <property type="match status" value="1"/>
</dbReference>
<keyword evidence="5" id="KW-0472">Membrane</keyword>
<evidence type="ECO:0000313" key="9">
    <source>
        <dbReference type="Proteomes" id="UP000272942"/>
    </source>
</evidence>
<dbReference type="PROSITE" id="PS51419">
    <property type="entry name" value="RAB"/>
    <property type="match status" value="1"/>
</dbReference>
<keyword evidence="4" id="KW-0547">Nucleotide-binding</keyword>
<reference evidence="10" key="1">
    <citation type="submission" date="2016-06" db="UniProtKB">
        <authorList>
            <consortium name="WormBaseParasite"/>
        </authorList>
    </citation>
    <scope>IDENTIFICATION</scope>
</reference>
<sequence>MQPERYFINMINREDSEPHIDVVLMGGAQVGKTAILHRMLHIPNSPTLSGKYSPTIEDSFIREFLVGTQCCRLRLIDTAGGYAFPAMQRLWVKKASAFVFVCARDDPLGLEQLRGIGAQLREERGNELNKIPRVLVVNKCDLPREDWLVQDVDVEHLADEMDISYLSIVSTSAMLNTSIIQIFKALWKQNEEAGPDGIQFDFETESSFLNRRSSAFAVLFGSSAAQKRNSIIQLNDRRAIGRPHAGSFSEALIRTRPGVAHSSGSSAWLARTFTKLGTMLVYKPV</sequence>
<dbReference type="InterPro" id="IPR001806">
    <property type="entry name" value="Small_GTPase"/>
</dbReference>
<comment type="similarity">
    <text evidence="7">Belongs to the small GTPase superfamily. RasD family.</text>
</comment>
<dbReference type="InterPro" id="IPR027417">
    <property type="entry name" value="P-loop_NTPase"/>
</dbReference>
<dbReference type="SUPFAM" id="SSF52540">
    <property type="entry name" value="P-loop containing nucleoside triphosphate hydrolases"/>
    <property type="match status" value="1"/>
</dbReference>
<dbReference type="InterPro" id="IPR052236">
    <property type="entry name" value="Small_GTPase_RasD"/>
</dbReference>
<keyword evidence="6" id="KW-0449">Lipoprotein</keyword>
<keyword evidence="4" id="KW-0342">GTP-binding</keyword>